<evidence type="ECO:0000256" key="1">
    <source>
        <dbReference type="SAM" id="SignalP"/>
    </source>
</evidence>
<accession>A0ABT2GYA4</accession>
<keyword evidence="4" id="KW-1185">Reference proteome</keyword>
<feature type="domain" description="ABC-type glycine betaine transport system substrate-binding" evidence="2">
    <location>
        <begin position="47"/>
        <end position="307"/>
    </location>
</feature>
<reference evidence="3" key="1">
    <citation type="submission" date="2022-08" db="EMBL/GenBank/DDBJ databases">
        <authorList>
            <person name="Deng Y."/>
            <person name="Han X.-F."/>
            <person name="Zhang Y.-Q."/>
        </authorList>
    </citation>
    <scope>NUCLEOTIDE SEQUENCE</scope>
    <source>
        <strain evidence="3">CPCC 205763</strain>
    </source>
</reference>
<dbReference type="InterPro" id="IPR007210">
    <property type="entry name" value="ABC_Gly_betaine_transp_sub-bd"/>
</dbReference>
<dbReference type="Pfam" id="PF04069">
    <property type="entry name" value="OpuAC"/>
    <property type="match status" value="1"/>
</dbReference>
<proteinExistence type="predicted"/>
<feature type="signal peptide" evidence="1">
    <location>
        <begin position="1"/>
        <end position="24"/>
    </location>
</feature>
<dbReference type="EMBL" id="JANLCM010000003">
    <property type="protein sequence ID" value="MCS5720285.1"/>
    <property type="molecule type" value="Genomic_DNA"/>
</dbReference>
<dbReference type="RefSeq" id="WP_259510549.1">
    <property type="nucleotide sequence ID" value="NZ_JANLCM010000003.1"/>
</dbReference>
<dbReference type="PROSITE" id="PS51257">
    <property type="entry name" value="PROKAR_LIPOPROTEIN"/>
    <property type="match status" value="1"/>
</dbReference>
<dbReference type="Gene3D" id="3.40.190.120">
    <property type="entry name" value="Osmoprotection protein (prox), domain 2"/>
    <property type="match status" value="1"/>
</dbReference>
<sequence>MFTAIKKGRLVVGLVAVSAAAALAGCASSNPLDTPSTSGSSGAASGPIVIGSQAYYSNEIIAEIYAQALEANDIEVTRQFNIGQRDAYLPALESGEVQLFPEYTGNLLQFYDPETTAKTSDDVYAALAGALPKGLEVLDQSPATDQDSYNVTKEFSEANDVTSLEDLAKVTTPITLGGNSELQTRPYGPDGLKSTYGVTVGFTPIEDSGGPLTIQALKDNTVQMVNIYSADPNIKTSGLVTLADPKGLFLASNVVPLINTDAATPEVTEVINKVSAALTSADLVDLNSQSVNDQESADTIAKNWLAKANLF</sequence>
<dbReference type="SUPFAM" id="SSF53850">
    <property type="entry name" value="Periplasmic binding protein-like II"/>
    <property type="match status" value="1"/>
</dbReference>
<feature type="chain" id="PRO_5046939974" evidence="1">
    <location>
        <begin position="25"/>
        <end position="311"/>
    </location>
</feature>
<keyword evidence="1" id="KW-0732">Signal</keyword>
<comment type="caution">
    <text evidence="3">The sequence shown here is derived from an EMBL/GenBank/DDBJ whole genome shotgun (WGS) entry which is preliminary data.</text>
</comment>
<dbReference type="Proteomes" id="UP001165584">
    <property type="component" value="Unassembled WGS sequence"/>
</dbReference>
<organism evidence="3 4">
    <name type="scientific">Herbiconiux aconitum</name>
    <dbReference type="NCBI Taxonomy" id="2970913"/>
    <lineage>
        <taxon>Bacteria</taxon>
        <taxon>Bacillati</taxon>
        <taxon>Actinomycetota</taxon>
        <taxon>Actinomycetes</taxon>
        <taxon>Micrococcales</taxon>
        <taxon>Microbacteriaceae</taxon>
        <taxon>Herbiconiux</taxon>
    </lineage>
</organism>
<evidence type="ECO:0000313" key="3">
    <source>
        <dbReference type="EMBL" id="MCS5720285.1"/>
    </source>
</evidence>
<dbReference type="Gene3D" id="3.40.190.10">
    <property type="entry name" value="Periplasmic binding protein-like II"/>
    <property type="match status" value="1"/>
</dbReference>
<gene>
    <name evidence="3" type="ORF">N1027_19335</name>
</gene>
<dbReference type="CDD" id="cd13606">
    <property type="entry name" value="PBP2_ProX_like"/>
    <property type="match status" value="1"/>
</dbReference>
<protein>
    <submittedName>
        <fullName evidence="3">ABC transporter substrate-binding protein</fullName>
    </submittedName>
</protein>
<evidence type="ECO:0000259" key="2">
    <source>
        <dbReference type="Pfam" id="PF04069"/>
    </source>
</evidence>
<evidence type="ECO:0000313" key="4">
    <source>
        <dbReference type="Proteomes" id="UP001165584"/>
    </source>
</evidence>
<name>A0ABT2GYA4_9MICO</name>